<evidence type="ECO:0000256" key="4">
    <source>
        <dbReference type="ARBA" id="ARBA00023125"/>
    </source>
</evidence>
<dbReference type="SMART" id="SM00448">
    <property type="entry name" value="REC"/>
    <property type="match status" value="1"/>
</dbReference>
<dbReference type="GO" id="GO:0000976">
    <property type="term" value="F:transcription cis-regulatory region binding"/>
    <property type="evidence" value="ECO:0007669"/>
    <property type="project" value="TreeGrafter"/>
</dbReference>
<dbReference type="OrthoDB" id="9802426at2"/>
<dbReference type="Pfam" id="PF00072">
    <property type="entry name" value="Response_reg"/>
    <property type="match status" value="1"/>
</dbReference>
<feature type="domain" description="Response regulatory" evidence="8">
    <location>
        <begin position="6"/>
        <end position="120"/>
    </location>
</feature>
<dbReference type="PROSITE" id="PS51755">
    <property type="entry name" value="OMPR_PHOB"/>
    <property type="match status" value="1"/>
</dbReference>
<dbReference type="Gene3D" id="6.10.250.690">
    <property type="match status" value="1"/>
</dbReference>
<dbReference type="InterPro" id="IPR001789">
    <property type="entry name" value="Sig_transdc_resp-reg_receiver"/>
</dbReference>
<evidence type="ECO:0000259" key="9">
    <source>
        <dbReference type="PROSITE" id="PS51755"/>
    </source>
</evidence>
<dbReference type="SUPFAM" id="SSF46894">
    <property type="entry name" value="C-terminal effector domain of the bipartite response regulators"/>
    <property type="match status" value="1"/>
</dbReference>
<dbReference type="InterPro" id="IPR039420">
    <property type="entry name" value="WalR-like"/>
</dbReference>
<dbReference type="Gene3D" id="3.40.50.2300">
    <property type="match status" value="1"/>
</dbReference>
<evidence type="ECO:0000256" key="6">
    <source>
        <dbReference type="PROSITE-ProRule" id="PRU00169"/>
    </source>
</evidence>
<dbReference type="InterPro" id="IPR001867">
    <property type="entry name" value="OmpR/PhoB-type_DNA-bd"/>
</dbReference>
<keyword evidence="5" id="KW-0804">Transcription</keyword>
<dbReference type="RefSeq" id="WP_032549618.1">
    <property type="nucleotide sequence ID" value="NZ_BTGL01000011.1"/>
</dbReference>
<keyword evidence="2" id="KW-0902">Two-component regulatory system</keyword>
<sequence length="242" mass="27273">MPTNTRILVVDDDQEIRELLEEYLSKSGFDVSSVGDGAELETHLQSQGYPDLILLDVMLPGDDGFTLCQRVRKNSNVPIIMLTAVSDETDQIIGLEIGADDYIAKPFSPRQLMARIKALLRRVQVVDDKPSDALPKQIIFGDWTLDTLAHRISHNESAEEMDLSGSDFSLLMLFLTRPNEVLDRDTISFATRGREALPFERGIDVQLSRLRSRLGDSAKYPHYIKTMRGNGYILAVPVHYEH</sequence>
<evidence type="ECO:0000313" key="11">
    <source>
        <dbReference type="Proteomes" id="UP000027219"/>
    </source>
</evidence>
<feature type="modified residue" description="4-aspartylphosphate" evidence="6">
    <location>
        <position position="56"/>
    </location>
</feature>
<dbReference type="PROSITE" id="PS50110">
    <property type="entry name" value="RESPONSE_REGULATORY"/>
    <property type="match status" value="1"/>
</dbReference>
<dbReference type="AlphaFoldDB" id="A0A066UXG4"/>
<dbReference type="CDD" id="cd17574">
    <property type="entry name" value="REC_OmpR"/>
    <property type="match status" value="1"/>
</dbReference>
<keyword evidence="3" id="KW-0805">Transcription regulation</keyword>
<name>A0A066UXG4_9VIBR</name>
<accession>A0A066UXG4</accession>
<dbReference type="CDD" id="cd00383">
    <property type="entry name" value="trans_reg_C"/>
    <property type="match status" value="1"/>
</dbReference>
<dbReference type="Pfam" id="PF00486">
    <property type="entry name" value="Trans_reg_C"/>
    <property type="match status" value="1"/>
</dbReference>
<dbReference type="FunFam" id="3.40.50.2300:FF:000001">
    <property type="entry name" value="DNA-binding response regulator PhoB"/>
    <property type="match status" value="1"/>
</dbReference>
<dbReference type="PANTHER" id="PTHR48111">
    <property type="entry name" value="REGULATOR OF RPOS"/>
    <property type="match status" value="1"/>
</dbReference>
<dbReference type="GO" id="GO:0005829">
    <property type="term" value="C:cytosol"/>
    <property type="evidence" value="ECO:0007669"/>
    <property type="project" value="TreeGrafter"/>
</dbReference>
<dbReference type="InterPro" id="IPR036388">
    <property type="entry name" value="WH-like_DNA-bd_sf"/>
</dbReference>
<keyword evidence="4 7" id="KW-0238">DNA-binding</keyword>
<proteinExistence type="predicted"/>
<dbReference type="GO" id="GO:0000156">
    <property type="term" value="F:phosphorelay response regulator activity"/>
    <property type="evidence" value="ECO:0007669"/>
    <property type="project" value="TreeGrafter"/>
</dbReference>
<evidence type="ECO:0000256" key="2">
    <source>
        <dbReference type="ARBA" id="ARBA00023012"/>
    </source>
</evidence>
<keyword evidence="1 6" id="KW-0597">Phosphoprotein</keyword>
<feature type="DNA-binding region" description="OmpR/PhoB-type" evidence="7">
    <location>
        <begin position="135"/>
        <end position="236"/>
    </location>
</feature>
<protein>
    <submittedName>
        <fullName evidence="10">Chemotaxis protein CheY</fullName>
    </submittedName>
</protein>
<dbReference type="GO" id="GO:0006355">
    <property type="term" value="P:regulation of DNA-templated transcription"/>
    <property type="evidence" value="ECO:0007669"/>
    <property type="project" value="InterPro"/>
</dbReference>
<gene>
    <name evidence="10" type="ORF">VFDL14_07505</name>
</gene>
<keyword evidence="11" id="KW-1185">Reference proteome</keyword>
<dbReference type="STRING" id="212667.VFDL14_07505"/>
<evidence type="ECO:0000256" key="3">
    <source>
        <dbReference type="ARBA" id="ARBA00023015"/>
    </source>
</evidence>
<evidence type="ECO:0000313" key="10">
    <source>
        <dbReference type="EMBL" id="KDN30562.1"/>
    </source>
</evidence>
<dbReference type="SMART" id="SM00862">
    <property type="entry name" value="Trans_reg_C"/>
    <property type="match status" value="1"/>
</dbReference>
<dbReference type="SUPFAM" id="SSF52172">
    <property type="entry name" value="CheY-like"/>
    <property type="match status" value="1"/>
</dbReference>
<dbReference type="GO" id="GO:0032993">
    <property type="term" value="C:protein-DNA complex"/>
    <property type="evidence" value="ECO:0007669"/>
    <property type="project" value="TreeGrafter"/>
</dbReference>
<comment type="caution">
    <text evidence="10">The sequence shown here is derived from an EMBL/GenBank/DDBJ whole genome shotgun (WGS) entry which is preliminary data.</text>
</comment>
<feature type="domain" description="OmpR/PhoB-type" evidence="9">
    <location>
        <begin position="135"/>
        <end position="236"/>
    </location>
</feature>
<dbReference type="InterPro" id="IPR016032">
    <property type="entry name" value="Sig_transdc_resp-reg_C-effctor"/>
</dbReference>
<reference evidence="10 11" key="1">
    <citation type="submission" date="2014-02" db="EMBL/GenBank/DDBJ databases">
        <title>Vibrio fortis Dalian14 Genome Sequencing.</title>
        <authorList>
            <person name="Wang Y."/>
            <person name="Song L."/>
            <person name="Liu G."/>
            <person name="Ding J."/>
        </authorList>
    </citation>
    <scope>NUCLEOTIDE SEQUENCE [LARGE SCALE GENOMIC DNA]</scope>
    <source>
        <strain evidence="10 11">Dalian14</strain>
    </source>
</reference>
<dbReference type="InterPro" id="IPR011006">
    <property type="entry name" value="CheY-like_superfamily"/>
</dbReference>
<dbReference type="Proteomes" id="UP000027219">
    <property type="component" value="Unassembled WGS sequence"/>
</dbReference>
<evidence type="ECO:0000259" key="8">
    <source>
        <dbReference type="PROSITE" id="PS50110"/>
    </source>
</evidence>
<evidence type="ECO:0000256" key="5">
    <source>
        <dbReference type="ARBA" id="ARBA00023163"/>
    </source>
</evidence>
<dbReference type="Gene3D" id="1.10.10.10">
    <property type="entry name" value="Winged helix-like DNA-binding domain superfamily/Winged helix DNA-binding domain"/>
    <property type="match status" value="1"/>
</dbReference>
<organism evidence="10 11">
    <name type="scientific">Vibrio fortis</name>
    <dbReference type="NCBI Taxonomy" id="212667"/>
    <lineage>
        <taxon>Bacteria</taxon>
        <taxon>Pseudomonadati</taxon>
        <taxon>Pseudomonadota</taxon>
        <taxon>Gammaproteobacteria</taxon>
        <taxon>Vibrionales</taxon>
        <taxon>Vibrionaceae</taxon>
        <taxon>Vibrio</taxon>
    </lineage>
</organism>
<dbReference type="EMBL" id="JFFR01000002">
    <property type="protein sequence ID" value="KDN30562.1"/>
    <property type="molecule type" value="Genomic_DNA"/>
</dbReference>
<evidence type="ECO:0000256" key="1">
    <source>
        <dbReference type="ARBA" id="ARBA00022553"/>
    </source>
</evidence>
<evidence type="ECO:0000256" key="7">
    <source>
        <dbReference type="PROSITE-ProRule" id="PRU01091"/>
    </source>
</evidence>
<dbReference type="PANTHER" id="PTHR48111:SF4">
    <property type="entry name" value="DNA-BINDING DUAL TRANSCRIPTIONAL REGULATOR OMPR"/>
    <property type="match status" value="1"/>
</dbReference>